<organism evidence="4 5">
    <name type="scientific">Linum tenue</name>
    <dbReference type="NCBI Taxonomy" id="586396"/>
    <lineage>
        <taxon>Eukaryota</taxon>
        <taxon>Viridiplantae</taxon>
        <taxon>Streptophyta</taxon>
        <taxon>Embryophyta</taxon>
        <taxon>Tracheophyta</taxon>
        <taxon>Spermatophyta</taxon>
        <taxon>Magnoliopsida</taxon>
        <taxon>eudicotyledons</taxon>
        <taxon>Gunneridae</taxon>
        <taxon>Pentapetalae</taxon>
        <taxon>rosids</taxon>
        <taxon>fabids</taxon>
        <taxon>Malpighiales</taxon>
        <taxon>Linaceae</taxon>
        <taxon>Linum</taxon>
    </lineage>
</organism>
<feature type="region of interest" description="Disordered" evidence="2">
    <location>
        <begin position="75"/>
        <end position="129"/>
    </location>
</feature>
<dbReference type="PANTHER" id="PTHR33470:SF40">
    <property type="entry name" value="PROTEIN SEED AND ROOT HAIR PROTECTIVE PROTEIN"/>
    <property type="match status" value="1"/>
</dbReference>
<dbReference type="EMBL" id="CAMGYJ010000005">
    <property type="protein sequence ID" value="CAI0409213.1"/>
    <property type="molecule type" value="Genomic_DNA"/>
</dbReference>
<feature type="signal peptide" evidence="3">
    <location>
        <begin position="1"/>
        <end position="25"/>
    </location>
</feature>
<evidence type="ECO:0000313" key="5">
    <source>
        <dbReference type="Proteomes" id="UP001154282"/>
    </source>
</evidence>
<dbReference type="GO" id="GO:0071944">
    <property type="term" value="C:cell periphery"/>
    <property type="evidence" value="ECO:0007669"/>
    <property type="project" value="TreeGrafter"/>
</dbReference>
<keyword evidence="1 3" id="KW-0732">Signal</keyword>
<reference evidence="4" key="1">
    <citation type="submission" date="2022-08" db="EMBL/GenBank/DDBJ databases">
        <authorList>
            <person name="Gutierrez-Valencia J."/>
        </authorList>
    </citation>
    <scope>NUCLEOTIDE SEQUENCE</scope>
</reference>
<dbReference type="Pfam" id="PF01190">
    <property type="entry name" value="Pollen_Ole_e_1"/>
    <property type="match status" value="1"/>
</dbReference>
<dbReference type="AlphaFoldDB" id="A0AAV0JK29"/>
<protein>
    <submittedName>
        <fullName evidence="4">Uncharacterized protein</fullName>
    </submittedName>
</protein>
<feature type="region of interest" description="Disordered" evidence="2">
    <location>
        <begin position="32"/>
        <end position="55"/>
    </location>
</feature>
<evidence type="ECO:0000256" key="2">
    <source>
        <dbReference type="SAM" id="MobiDB-lite"/>
    </source>
</evidence>
<feature type="compositionally biased region" description="Basic and acidic residues" evidence="2">
    <location>
        <begin position="75"/>
        <end position="85"/>
    </location>
</feature>
<comment type="caution">
    <text evidence="4">The sequence shown here is derived from an EMBL/GenBank/DDBJ whole genome shotgun (WGS) entry which is preliminary data.</text>
</comment>
<keyword evidence="5" id="KW-1185">Reference proteome</keyword>
<evidence type="ECO:0000313" key="4">
    <source>
        <dbReference type="EMBL" id="CAI0409213.1"/>
    </source>
</evidence>
<dbReference type="GO" id="GO:0009723">
    <property type="term" value="P:response to ethylene"/>
    <property type="evidence" value="ECO:0007669"/>
    <property type="project" value="TreeGrafter"/>
</dbReference>
<feature type="chain" id="PRO_5043919942" evidence="3">
    <location>
        <begin position="26"/>
        <end position="267"/>
    </location>
</feature>
<accession>A0AAV0JK29</accession>
<dbReference type="Proteomes" id="UP001154282">
    <property type="component" value="Unassembled WGS sequence"/>
</dbReference>
<dbReference type="PANTHER" id="PTHR33470">
    <property type="entry name" value="OS01G0164075 PROTEIN"/>
    <property type="match status" value="1"/>
</dbReference>
<sequence>MAATHFSMGSLVLVSALLLVAIAAAENYNPATTTTTSEGAAPVVKPDDKPAYHNGYVSTPALEKLKSKMHQYEHGWKPEEADHQPKSGNGYGSKSESVHPEPRTNEVKPSMPKAEKPKVSSEKKSSNYGAYGLKPEHGFPIGVEGVVVCKSGSDYHPLQGAVVRITCSGEEEEHKVLCSTDEKGYFFKTLRAYGGKPELCKAFLEKSASEKCGVPTDVNKGINGAPLSSYKILHDKHVKLYPIGPFFYSGGQPNAQQQRPSKSPAGY</sequence>
<name>A0AAV0JK29_9ROSI</name>
<feature type="compositionally biased region" description="Basic and acidic residues" evidence="2">
    <location>
        <begin position="96"/>
        <end position="106"/>
    </location>
</feature>
<proteinExistence type="predicted"/>
<evidence type="ECO:0000256" key="1">
    <source>
        <dbReference type="ARBA" id="ARBA00022729"/>
    </source>
</evidence>
<gene>
    <name evidence="4" type="ORF">LITE_LOCUS14294</name>
</gene>
<feature type="compositionally biased region" description="Basic and acidic residues" evidence="2">
    <location>
        <begin position="113"/>
        <end position="125"/>
    </location>
</feature>
<evidence type="ECO:0000256" key="3">
    <source>
        <dbReference type="SAM" id="SignalP"/>
    </source>
</evidence>